<dbReference type="SUPFAM" id="SSF56784">
    <property type="entry name" value="HAD-like"/>
    <property type="match status" value="1"/>
</dbReference>
<reference evidence="1 2" key="1">
    <citation type="submission" date="2023-10" db="EMBL/GenBank/DDBJ databases">
        <title>Virgibacillus soli CC-YMP-6 genome.</title>
        <authorList>
            <person name="Miliotis G."/>
            <person name="Sengupta P."/>
            <person name="Hameed A."/>
            <person name="Chuvochina M."/>
            <person name="Mcdonagh F."/>
            <person name="Simpson A.C."/>
            <person name="Singh N.K."/>
            <person name="Rekha P.D."/>
            <person name="Raman K."/>
            <person name="Hugenholtz P."/>
            <person name="Venkateswaran K."/>
        </authorList>
    </citation>
    <scope>NUCLEOTIDE SEQUENCE [LARGE SCALE GENOMIC DNA]</scope>
    <source>
        <strain evidence="1 2">CC-YMP-6</strain>
    </source>
</reference>
<organism evidence="1 2">
    <name type="scientific">Paracerasibacillus soli</name>
    <dbReference type="NCBI Taxonomy" id="480284"/>
    <lineage>
        <taxon>Bacteria</taxon>
        <taxon>Bacillati</taxon>
        <taxon>Bacillota</taxon>
        <taxon>Bacilli</taxon>
        <taxon>Bacillales</taxon>
        <taxon>Bacillaceae</taxon>
        <taxon>Paracerasibacillus</taxon>
    </lineage>
</organism>
<dbReference type="NCBIfam" id="TIGR01509">
    <property type="entry name" value="HAD-SF-IA-v3"/>
    <property type="match status" value="1"/>
</dbReference>
<name>A0ABU5CS16_9BACI</name>
<dbReference type="Pfam" id="PF13419">
    <property type="entry name" value="HAD_2"/>
    <property type="match status" value="1"/>
</dbReference>
<dbReference type="PANTHER" id="PTHR18901:SF38">
    <property type="entry name" value="PSEUDOURIDINE-5'-PHOSPHATASE"/>
    <property type="match status" value="1"/>
</dbReference>
<dbReference type="SFLD" id="SFLDG01135">
    <property type="entry name" value="C1.5.6:_HAD__Beta-PGM__Phospha"/>
    <property type="match status" value="1"/>
</dbReference>
<gene>
    <name evidence="1" type="ORF">RWD45_11850</name>
</gene>
<dbReference type="Gene3D" id="3.40.50.1000">
    <property type="entry name" value="HAD superfamily/HAD-like"/>
    <property type="match status" value="1"/>
</dbReference>
<dbReference type="InterPro" id="IPR006439">
    <property type="entry name" value="HAD-SF_hydro_IA"/>
</dbReference>
<dbReference type="EMBL" id="JAWDIQ010000002">
    <property type="protein sequence ID" value="MDY0409126.1"/>
    <property type="molecule type" value="Genomic_DNA"/>
</dbReference>
<dbReference type="PRINTS" id="PR00413">
    <property type="entry name" value="HADHALOGNASE"/>
</dbReference>
<evidence type="ECO:0000313" key="1">
    <source>
        <dbReference type="EMBL" id="MDY0409126.1"/>
    </source>
</evidence>
<protein>
    <submittedName>
        <fullName evidence="1">HAD family phosphatase</fullName>
    </submittedName>
</protein>
<comment type="caution">
    <text evidence="1">The sequence shown here is derived from an EMBL/GenBank/DDBJ whole genome shotgun (WGS) entry which is preliminary data.</text>
</comment>
<sequence length="216" mass="24364">MDQIKFVIFDMDGLLFDTETVAYRAMKKVMDKAGFPFTMDIYRKIIGAGSDEDERILQSVYGDTFTITSIQAPLSKEFDDIIKAEGIRVMPGVHELLDILDQKQIKKCIASSSPLSTIQSYLQMTHLSDRFDFYMSGEEVERGKPNPDIFIEACRRAREEAETSLVLEDSLNGLRAAHGADIACILVPDLIEPNEEMKAKAYKVVPSLRDVVEMLK</sequence>
<proteinExistence type="predicted"/>
<dbReference type="SFLD" id="SFLDG01129">
    <property type="entry name" value="C1.5:_HAD__Beta-PGM__Phosphata"/>
    <property type="match status" value="1"/>
</dbReference>
<dbReference type="PANTHER" id="PTHR18901">
    <property type="entry name" value="2-DEOXYGLUCOSE-6-PHOSPHATE PHOSPHATASE 2"/>
    <property type="match status" value="1"/>
</dbReference>
<keyword evidence="2" id="KW-1185">Reference proteome</keyword>
<dbReference type="SFLD" id="SFLDS00003">
    <property type="entry name" value="Haloacid_Dehalogenase"/>
    <property type="match status" value="1"/>
</dbReference>
<dbReference type="InterPro" id="IPR036412">
    <property type="entry name" value="HAD-like_sf"/>
</dbReference>
<accession>A0ABU5CS16</accession>
<evidence type="ECO:0000313" key="2">
    <source>
        <dbReference type="Proteomes" id="UP001275315"/>
    </source>
</evidence>
<dbReference type="InterPro" id="IPR023214">
    <property type="entry name" value="HAD_sf"/>
</dbReference>
<dbReference type="Gene3D" id="1.10.150.240">
    <property type="entry name" value="Putative phosphatase, domain 2"/>
    <property type="match status" value="1"/>
</dbReference>
<dbReference type="InterPro" id="IPR023198">
    <property type="entry name" value="PGP-like_dom2"/>
</dbReference>
<dbReference type="InterPro" id="IPR041492">
    <property type="entry name" value="HAD_2"/>
</dbReference>
<dbReference type="RefSeq" id="WP_320379940.1">
    <property type="nucleotide sequence ID" value="NZ_JAWDIQ010000002.1"/>
</dbReference>
<dbReference type="Proteomes" id="UP001275315">
    <property type="component" value="Unassembled WGS sequence"/>
</dbReference>